<feature type="signal peptide" evidence="2">
    <location>
        <begin position="1"/>
        <end position="22"/>
    </location>
</feature>
<evidence type="ECO:0000256" key="2">
    <source>
        <dbReference type="RuleBase" id="RU362119"/>
    </source>
</evidence>
<evidence type="ECO:0000256" key="3">
    <source>
        <dbReference type="SAM" id="MobiDB-lite"/>
    </source>
</evidence>
<dbReference type="Pfam" id="PF00149">
    <property type="entry name" value="Metallophos"/>
    <property type="match status" value="1"/>
</dbReference>
<dbReference type="SUPFAM" id="SSF56300">
    <property type="entry name" value="Metallo-dependent phosphatases"/>
    <property type="match status" value="1"/>
</dbReference>
<comment type="similarity">
    <text evidence="2">Belongs to the 5'-nucleotidase family.</text>
</comment>
<dbReference type="InterPro" id="IPR036907">
    <property type="entry name" value="5'-Nucleotdase_C_sf"/>
</dbReference>
<feature type="chain" id="PRO_5027143888" evidence="2">
    <location>
        <begin position="23"/>
        <end position="584"/>
    </location>
</feature>
<dbReference type="Gene3D" id="3.60.21.10">
    <property type="match status" value="1"/>
</dbReference>
<dbReference type="GO" id="GO:0008768">
    <property type="term" value="F:UDP-sugar diphosphatase activity"/>
    <property type="evidence" value="ECO:0007669"/>
    <property type="project" value="TreeGrafter"/>
</dbReference>
<dbReference type="KEGG" id="dee:HQN60_11620"/>
<feature type="domain" description="5'-Nucleotidase C-terminal" evidence="5">
    <location>
        <begin position="384"/>
        <end position="547"/>
    </location>
</feature>
<feature type="compositionally biased region" description="Low complexity" evidence="3">
    <location>
        <begin position="29"/>
        <end position="47"/>
    </location>
</feature>
<accession>A0A6M8SQ31</accession>
<dbReference type="Proteomes" id="UP000504844">
    <property type="component" value="Chromosome"/>
</dbReference>
<dbReference type="PROSITE" id="PS51257">
    <property type="entry name" value="PROKAR_LIPOPROTEIN"/>
    <property type="match status" value="1"/>
</dbReference>
<dbReference type="PRINTS" id="PR01607">
    <property type="entry name" value="APYRASEFAMLY"/>
</dbReference>
<keyword evidence="1 2" id="KW-0732">Signal</keyword>
<dbReference type="GO" id="GO:0000166">
    <property type="term" value="F:nucleotide binding"/>
    <property type="evidence" value="ECO:0007669"/>
    <property type="project" value="UniProtKB-KW"/>
</dbReference>
<dbReference type="SUPFAM" id="SSF55816">
    <property type="entry name" value="5'-nucleotidase (syn. UDP-sugar hydrolase), C-terminal domain"/>
    <property type="match status" value="1"/>
</dbReference>
<keyword evidence="2" id="KW-0378">Hydrolase</keyword>
<feature type="domain" description="Calcineurin-like phosphoesterase" evidence="4">
    <location>
        <begin position="61"/>
        <end position="310"/>
    </location>
</feature>
<dbReference type="PANTHER" id="PTHR11575">
    <property type="entry name" value="5'-NUCLEOTIDASE-RELATED"/>
    <property type="match status" value="1"/>
</dbReference>
<feature type="region of interest" description="Disordered" evidence="3">
    <location>
        <begin position="29"/>
        <end position="52"/>
    </location>
</feature>
<evidence type="ECO:0000256" key="1">
    <source>
        <dbReference type="ARBA" id="ARBA00022729"/>
    </source>
</evidence>
<evidence type="ECO:0000259" key="5">
    <source>
        <dbReference type="Pfam" id="PF02872"/>
    </source>
</evidence>
<dbReference type="InterPro" id="IPR006179">
    <property type="entry name" value="5_nucleotidase/apyrase"/>
</dbReference>
<dbReference type="GO" id="GO:0030288">
    <property type="term" value="C:outer membrane-bounded periplasmic space"/>
    <property type="evidence" value="ECO:0007669"/>
    <property type="project" value="TreeGrafter"/>
</dbReference>
<dbReference type="GO" id="GO:0008253">
    <property type="term" value="F:5'-nucleotidase activity"/>
    <property type="evidence" value="ECO:0007669"/>
    <property type="project" value="TreeGrafter"/>
</dbReference>
<evidence type="ECO:0000313" key="6">
    <source>
        <dbReference type="EMBL" id="QKJ67295.1"/>
    </source>
</evidence>
<sequence>MKIRASVQAVLAICAMPLFLTACGGGSSTEPTLTPPAATTNPALASPTPNPEVNTAPIEVKMLAINDFHGNLKPGGTVTIPDPANATKTIKVAAGGSEYLATWLKTLKAKNPNNIIVSAGDLIGASPLLSALFHDEPTIEAMNEMGLELNAVGNHEFDEGSTELLRMQSGGCHPTDGCKAGTTFGGAKFKFLAANVVDSKTGKTLFPEYQVKEFSGVKVAFIGMTLKGTPGIVTPSGVAGLTFKDEADTVNALVPKLKAQGIEAIVVLVHEGGTQLGDLNECKGVSGAIVDIVKRLDPAVDAIVSGHTHQAYNCQINGKLVTSANQYGRVISEIDLTLDPKTRDVIKSSAKNIVVTNDVAKDAVQTAIITKYDALVTPLENRIVGTIAGSLLKTTNPAGESTLGDVIVDSQLAATKPANMGAAEIAFMNPGGVRADLVPVASQVTYGQLFTVQPFGNTLVSMTLNGAQIKEMLEQQFTGYSNNQPFNRILLVSNGFTYSWDSTLAAGQKVDPASIKLNGVAISNVLNYRVTVNNYLASGGDGFTVLTKGTNILGGAQDVDAFEAYIKANPNLAVPALNRVVKIK</sequence>
<keyword evidence="2" id="KW-0547">Nucleotide-binding</keyword>
<dbReference type="InterPro" id="IPR029052">
    <property type="entry name" value="Metallo-depent_PP-like"/>
</dbReference>
<gene>
    <name evidence="6" type="ORF">HQN60_11620</name>
</gene>
<dbReference type="GO" id="GO:0009166">
    <property type="term" value="P:nucleotide catabolic process"/>
    <property type="evidence" value="ECO:0007669"/>
    <property type="project" value="InterPro"/>
</dbReference>
<dbReference type="Gene3D" id="3.90.780.10">
    <property type="entry name" value="5'-Nucleotidase, C-terminal domain"/>
    <property type="match status" value="1"/>
</dbReference>
<name>A0A6M8SQ31_9NEIS</name>
<evidence type="ECO:0000259" key="4">
    <source>
        <dbReference type="Pfam" id="PF00149"/>
    </source>
</evidence>
<evidence type="ECO:0000313" key="7">
    <source>
        <dbReference type="Proteomes" id="UP000504844"/>
    </source>
</evidence>
<dbReference type="AlphaFoldDB" id="A0A6M8SQ31"/>
<protein>
    <submittedName>
        <fullName evidence="6">Bifunctional metallophosphatase/5'-nucleotidase</fullName>
    </submittedName>
</protein>
<proteinExistence type="inferred from homology"/>
<dbReference type="InterPro" id="IPR004843">
    <property type="entry name" value="Calcineurin-like_PHP"/>
</dbReference>
<dbReference type="InterPro" id="IPR008334">
    <property type="entry name" value="5'-Nucleotdase_C"/>
</dbReference>
<dbReference type="EMBL" id="CP054143">
    <property type="protein sequence ID" value="QKJ67295.1"/>
    <property type="molecule type" value="Genomic_DNA"/>
</dbReference>
<dbReference type="RefSeq" id="WP_173533798.1">
    <property type="nucleotide sequence ID" value="NZ_CP054143.1"/>
</dbReference>
<dbReference type="Pfam" id="PF02872">
    <property type="entry name" value="5_nucleotid_C"/>
    <property type="match status" value="1"/>
</dbReference>
<dbReference type="PANTHER" id="PTHR11575:SF24">
    <property type="entry name" value="5'-NUCLEOTIDASE"/>
    <property type="match status" value="1"/>
</dbReference>
<reference evidence="6 7" key="1">
    <citation type="submission" date="2020-05" db="EMBL/GenBank/DDBJ databases">
        <title>Complete genome sequence of Deefgea sp. D17.</title>
        <authorList>
            <person name="Bae J.-W."/>
            <person name="Han J.E."/>
        </authorList>
    </citation>
    <scope>NUCLEOTIDE SEQUENCE [LARGE SCALE GENOMIC DNA]</scope>
    <source>
        <strain evidence="6 7">D17</strain>
    </source>
</reference>
<organism evidence="6 7">
    <name type="scientific">Deefgea piscis</name>
    <dbReference type="NCBI Taxonomy" id="2739061"/>
    <lineage>
        <taxon>Bacteria</taxon>
        <taxon>Pseudomonadati</taxon>
        <taxon>Pseudomonadota</taxon>
        <taxon>Betaproteobacteria</taxon>
        <taxon>Neisseriales</taxon>
        <taxon>Chitinibacteraceae</taxon>
        <taxon>Deefgea</taxon>
    </lineage>
</organism>
<keyword evidence="7" id="KW-1185">Reference proteome</keyword>